<accession>A0ABD5ULC6</accession>
<organism evidence="1 2">
    <name type="scientific">Halorubrum trueperi</name>
    <dbReference type="NCBI Taxonomy" id="2004704"/>
    <lineage>
        <taxon>Archaea</taxon>
        <taxon>Methanobacteriati</taxon>
        <taxon>Methanobacteriota</taxon>
        <taxon>Stenosarchaea group</taxon>
        <taxon>Halobacteria</taxon>
        <taxon>Halobacteriales</taxon>
        <taxon>Haloferacaceae</taxon>
        <taxon>Halorubrum</taxon>
    </lineage>
</organism>
<dbReference type="EMBL" id="JBHSXI010000020">
    <property type="protein sequence ID" value="MFC6890237.1"/>
    <property type="molecule type" value="Genomic_DNA"/>
</dbReference>
<gene>
    <name evidence="1" type="ORF">ACFQEY_14640</name>
</gene>
<dbReference type="Gene3D" id="3.40.50.12580">
    <property type="match status" value="1"/>
</dbReference>
<dbReference type="RefSeq" id="WP_379769915.1">
    <property type="nucleotide sequence ID" value="NZ_JBHSXI010000020.1"/>
</dbReference>
<evidence type="ECO:0000313" key="1">
    <source>
        <dbReference type="EMBL" id="MFC6890237.1"/>
    </source>
</evidence>
<evidence type="ECO:0000313" key="2">
    <source>
        <dbReference type="Proteomes" id="UP001596333"/>
    </source>
</evidence>
<dbReference type="AlphaFoldDB" id="A0ABD5ULC6"/>
<reference evidence="1 2" key="1">
    <citation type="journal article" date="2019" name="Int. J. Syst. Evol. Microbiol.">
        <title>The Global Catalogue of Microorganisms (GCM) 10K type strain sequencing project: providing services to taxonomists for standard genome sequencing and annotation.</title>
        <authorList>
            <consortium name="The Broad Institute Genomics Platform"/>
            <consortium name="The Broad Institute Genome Sequencing Center for Infectious Disease"/>
            <person name="Wu L."/>
            <person name="Ma J."/>
        </authorList>
    </citation>
    <scope>NUCLEOTIDE SEQUENCE [LARGE SCALE GENOMIC DNA]</scope>
    <source>
        <strain evidence="1 2">Y73</strain>
    </source>
</reference>
<keyword evidence="2" id="KW-1185">Reference proteome</keyword>
<sequence>MDLDPIRRYLEENPTAYAGLRALDVSSKGREQTVAEKDEVPFIFSIAFVPLIVAYTVLKRTAYGLNRVLSRTDSPPISPPDHVFVTTSTHEYRTYTFEEVGKRLLDKNKDVMFLCSPSAADQMDDWQQNGFQTESFRNLLRFVSVSELFVNLVRSVITMYKLRHITSGEFQKSSQIYAFNSTFLEYIKYSSLEPLVRDVPVVHTYSLMPYQVRATVPERLYVYQHGAQRSPGEDAWAAISFFPATLLVWGEAWVENFEPLLHPDTEVCVTGSPWHDYLSESRDSTPPDWDILFIGGSQATTHSEKWEELYEELVADLVQACEDNGWSLAIKLHPIENSDWYREHGWESYVVEFDSIRDAIKSADIAVTHFSSAFVESIALGTPIILNEVWSFGLSELRPISGANFVDSDELEQEIKRVRELGLDSDNILENSRLLNVGESVDRILNIVVDDY</sequence>
<name>A0ABD5ULC6_9EURY</name>
<comment type="caution">
    <text evidence="1">The sequence shown here is derived from an EMBL/GenBank/DDBJ whole genome shotgun (WGS) entry which is preliminary data.</text>
</comment>
<dbReference type="Proteomes" id="UP001596333">
    <property type="component" value="Unassembled WGS sequence"/>
</dbReference>
<protein>
    <submittedName>
        <fullName evidence="1">Uncharacterized protein</fullName>
    </submittedName>
</protein>
<dbReference type="InterPro" id="IPR043148">
    <property type="entry name" value="TagF_C"/>
</dbReference>
<dbReference type="SUPFAM" id="SSF53756">
    <property type="entry name" value="UDP-Glycosyltransferase/glycogen phosphorylase"/>
    <property type="match status" value="1"/>
</dbReference>
<proteinExistence type="predicted"/>